<dbReference type="PhylomeDB" id="E9FWF0"/>
<dbReference type="GO" id="GO:0043025">
    <property type="term" value="C:neuronal cell body"/>
    <property type="evidence" value="ECO:0000318"/>
    <property type="project" value="GO_Central"/>
</dbReference>
<dbReference type="GO" id="GO:0008049">
    <property type="term" value="P:male courtship behavior"/>
    <property type="evidence" value="ECO:0000318"/>
    <property type="project" value="GO_Central"/>
</dbReference>
<dbReference type="EMBL" id="GL732526">
    <property type="protein sequence ID" value="EFX87879.1"/>
    <property type="molecule type" value="Genomic_DNA"/>
</dbReference>
<evidence type="ECO:0000313" key="9">
    <source>
        <dbReference type="Proteomes" id="UP000000305"/>
    </source>
</evidence>
<dbReference type="PANTHER" id="PTHR21143">
    <property type="entry name" value="INVERTEBRATE GUSTATORY RECEPTOR"/>
    <property type="match status" value="1"/>
</dbReference>
<dbReference type="Pfam" id="PF08395">
    <property type="entry name" value="7tm_7"/>
    <property type="match status" value="1"/>
</dbReference>
<reference evidence="8 9" key="1">
    <citation type="journal article" date="2011" name="Science">
        <title>The ecoresponsive genome of Daphnia pulex.</title>
        <authorList>
            <person name="Colbourne J.K."/>
            <person name="Pfrender M.E."/>
            <person name="Gilbert D."/>
            <person name="Thomas W.K."/>
            <person name="Tucker A."/>
            <person name="Oakley T.H."/>
            <person name="Tokishita S."/>
            <person name="Aerts A."/>
            <person name="Arnold G.J."/>
            <person name="Basu M.K."/>
            <person name="Bauer D.J."/>
            <person name="Caceres C.E."/>
            <person name="Carmel L."/>
            <person name="Casola C."/>
            <person name="Choi J.H."/>
            <person name="Detter J.C."/>
            <person name="Dong Q."/>
            <person name="Dusheyko S."/>
            <person name="Eads B.D."/>
            <person name="Frohlich T."/>
            <person name="Geiler-Samerotte K.A."/>
            <person name="Gerlach D."/>
            <person name="Hatcher P."/>
            <person name="Jogdeo S."/>
            <person name="Krijgsveld J."/>
            <person name="Kriventseva E.V."/>
            <person name="Kultz D."/>
            <person name="Laforsch C."/>
            <person name="Lindquist E."/>
            <person name="Lopez J."/>
            <person name="Manak J.R."/>
            <person name="Muller J."/>
            <person name="Pangilinan J."/>
            <person name="Patwardhan R.P."/>
            <person name="Pitluck S."/>
            <person name="Pritham E.J."/>
            <person name="Rechtsteiner A."/>
            <person name="Rho M."/>
            <person name="Rogozin I.B."/>
            <person name="Sakarya O."/>
            <person name="Salamov A."/>
            <person name="Schaack S."/>
            <person name="Shapiro H."/>
            <person name="Shiga Y."/>
            <person name="Skalitzky C."/>
            <person name="Smith Z."/>
            <person name="Souvorov A."/>
            <person name="Sung W."/>
            <person name="Tang Z."/>
            <person name="Tsuchiya D."/>
            <person name="Tu H."/>
            <person name="Vos H."/>
            <person name="Wang M."/>
            <person name="Wolf Y.I."/>
            <person name="Yamagata H."/>
            <person name="Yamada T."/>
            <person name="Ye Y."/>
            <person name="Shaw J.R."/>
            <person name="Andrews J."/>
            <person name="Crease T.J."/>
            <person name="Tang H."/>
            <person name="Lucas S.M."/>
            <person name="Robertson H.M."/>
            <person name="Bork P."/>
            <person name="Koonin E.V."/>
            <person name="Zdobnov E.M."/>
            <person name="Grigoriev I.V."/>
            <person name="Lynch M."/>
            <person name="Boore J.L."/>
        </authorList>
    </citation>
    <scope>NUCLEOTIDE SEQUENCE [LARGE SCALE GENOMIC DNA]</scope>
</reference>
<sequence>MPIRAATVGANQETSETIVSVNNGTAGKYWNWSMHPLIIFSMLIGVDLTVPSKNSCRQKWKKIFCVISLMIHAAFTLNLVQIFQGQLSEMTSFYFGEDGNQSTTALWNVIIDVINFEVGCFGAHWIMYFFIKKRWASLCDAFQLLVPLFDAEFYKEFHAKLRRCSYYGLACIVLGVGSLSIIGVVPNINTETTFNIKFMALSQAFFQIYHVLSITLFAIASYASSISFQSIALKLNGWKNPQALDLRPNADLILLKRYYVLTCQTVDSIHHCFGWSLLFIVPHLFVAIINASFYWFAKTNENNSASEIAFFFFLLINLFVVCTTSDRVRIQSERVLKELIRLRIEPRHNHCRKQVHELLMQVVLNSPRISALGFFNVSKKLIPTMIGTTLTYYFILRQFHSSEKKSFR</sequence>
<keyword evidence="2" id="KW-1003">Cell membrane</keyword>
<dbReference type="GO" id="GO:0030424">
    <property type="term" value="C:axon"/>
    <property type="evidence" value="ECO:0000318"/>
    <property type="project" value="GO_Central"/>
</dbReference>
<feature type="transmembrane region" description="Helical" evidence="7">
    <location>
        <begin position="164"/>
        <end position="185"/>
    </location>
</feature>
<keyword evidence="5 7" id="KW-0472">Membrane</keyword>
<dbReference type="Proteomes" id="UP000000305">
    <property type="component" value="Unassembled WGS sequence"/>
</dbReference>
<feature type="transmembrane region" description="Helical" evidence="7">
    <location>
        <begin position="63"/>
        <end position="85"/>
    </location>
</feature>
<evidence type="ECO:0000256" key="2">
    <source>
        <dbReference type="ARBA" id="ARBA00022475"/>
    </source>
</evidence>
<dbReference type="KEGG" id="dpx:DAPPUDRAFT_305579"/>
<dbReference type="HOGENOM" id="CLU_058520_0_0_1"/>
<evidence type="ECO:0008006" key="10">
    <source>
        <dbReference type="Google" id="ProtNLM"/>
    </source>
</evidence>
<feature type="transmembrane region" description="Helical" evidence="7">
    <location>
        <begin position="205"/>
        <end position="224"/>
    </location>
</feature>
<accession>E9FWF0</accession>
<name>E9FWF0_DAPPU</name>
<dbReference type="GO" id="GO:0030425">
    <property type="term" value="C:dendrite"/>
    <property type="evidence" value="ECO:0000318"/>
    <property type="project" value="GO_Central"/>
</dbReference>
<dbReference type="AlphaFoldDB" id="E9FWF0"/>
<evidence type="ECO:0000256" key="1">
    <source>
        <dbReference type="ARBA" id="ARBA00004651"/>
    </source>
</evidence>
<dbReference type="InterPro" id="IPR013604">
    <property type="entry name" value="7TM_chemorcpt"/>
</dbReference>
<evidence type="ECO:0000256" key="5">
    <source>
        <dbReference type="ARBA" id="ARBA00023136"/>
    </source>
</evidence>
<keyword evidence="4 7" id="KW-1133">Transmembrane helix</keyword>
<dbReference type="GO" id="GO:0005886">
    <property type="term" value="C:plasma membrane"/>
    <property type="evidence" value="ECO:0007669"/>
    <property type="project" value="UniProtKB-SubCell"/>
</dbReference>
<keyword evidence="3 7" id="KW-0812">Transmembrane</keyword>
<dbReference type="InParanoid" id="E9FWF0"/>
<dbReference type="GO" id="GO:0007635">
    <property type="term" value="P:chemosensory behavior"/>
    <property type="evidence" value="ECO:0000318"/>
    <property type="project" value="GO_Central"/>
</dbReference>
<keyword evidence="9" id="KW-1185">Reference proteome</keyword>
<keyword evidence="6" id="KW-0675">Receptor</keyword>
<dbReference type="OrthoDB" id="6366728at2759"/>
<dbReference type="GO" id="GO:0050909">
    <property type="term" value="P:sensory perception of taste"/>
    <property type="evidence" value="ECO:0007669"/>
    <property type="project" value="InterPro"/>
</dbReference>
<evidence type="ECO:0000313" key="8">
    <source>
        <dbReference type="EMBL" id="EFX87879.1"/>
    </source>
</evidence>
<dbReference type="PANTHER" id="PTHR21143:SF133">
    <property type="entry name" value="GUSTATORY AND PHEROMONE RECEPTOR 32A-RELATED"/>
    <property type="match status" value="1"/>
</dbReference>
<feature type="transmembrane region" description="Helical" evidence="7">
    <location>
        <begin position="105"/>
        <end position="131"/>
    </location>
</feature>
<organism evidence="8 9">
    <name type="scientific">Daphnia pulex</name>
    <name type="common">Water flea</name>
    <dbReference type="NCBI Taxonomy" id="6669"/>
    <lineage>
        <taxon>Eukaryota</taxon>
        <taxon>Metazoa</taxon>
        <taxon>Ecdysozoa</taxon>
        <taxon>Arthropoda</taxon>
        <taxon>Crustacea</taxon>
        <taxon>Branchiopoda</taxon>
        <taxon>Diplostraca</taxon>
        <taxon>Cladocera</taxon>
        <taxon>Anomopoda</taxon>
        <taxon>Daphniidae</taxon>
        <taxon>Daphnia</taxon>
    </lineage>
</organism>
<protein>
    <recommendedName>
        <fullName evidence="10">Gustatory receptor</fullName>
    </recommendedName>
</protein>
<evidence type="ECO:0000256" key="4">
    <source>
        <dbReference type="ARBA" id="ARBA00022989"/>
    </source>
</evidence>
<evidence type="ECO:0000256" key="7">
    <source>
        <dbReference type="SAM" id="Phobius"/>
    </source>
</evidence>
<dbReference type="FunCoup" id="E9FWF0">
    <property type="interactions" value="3"/>
</dbReference>
<gene>
    <name evidence="8" type="primary">DpuGr5</name>
    <name evidence="8" type="ORF">DAPPUDRAFT_305579</name>
</gene>
<dbReference type="eggNOG" id="ENOG502SVZ1">
    <property type="taxonomic scope" value="Eukaryota"/>
</dbReference>
<feature type="transmembrane region" description="Helical" evidence="7">
    <location>
        <begin position="308"/>
        <end position="328"/>
    </location>
</feature>
<proteinExistence type="predicted"/>
<evidence type="ECO:0000256" key="6">
    <source>
        <dbReference type="ARBA" id="ARBA00023170"/>
    </source>
</evidence>
<comment type="subcellular location">
    <subcellularLocation>
        <location evidence="1">Cell membrane</location>
        <topology evidence="1">Multi-pass membrane protein</topology>
    </subcellularLocation>
</comment>
<evidence type="ECO:0000256" key="3">
    <source>
        <dbReference type="ARBA" id="ARBA00022692"/>
    </source>
</evidence>
<feature type="transmembrane region" description="Helical" evidence="7">
    <location>
        <begin position="277"/>
        <end position="296"/>
    </location>
</feature>